<dbReference type="GeneTree" id="ENSGT00390000006485"/>
<dbReference type="Ensembl" id="ENSOGAT00000027206.1">
    <property type="protein sequence ID" value="ENSOGAP00000019938.1"/>
    <property type="gene ID" value="ENSOGAG00000027756.1"/>
</dbReference>
<feature type="compositionally biased region" description="Polar residues" evidence="1">
    <location>
        <begin position="117"/>
        <end position="129"/>
    </location>
</feature>
<feature type="region of interest" description="Disordered" evidence="1">
    <location>
        <begin position="185"/>
        <end position="207"/>
    </location>
</feature>
<accession>H0XUZ6</accession>
<dbReference type="PANTHER" id="PTHR13422">
    <property type="entry name" value="SIN3-HDAC COMPLEX-ASSOCIATED FACTOR"/>
    <property type="match status" value="1"/>
</dbReference>
<dbReference type="eggNOG" id="ENOG502QSAG">
    <property type="taxonomic scope" value="Eukaryota"/>
</dbReference>
<reference evidence="2" key="3">
    <citation type="submission" date="2025-09" db="UniProtKB">
        <authorList>
            <consortium name="Ensembl"/>
        </authorList>
    </citation>
    <scope>IDENTIFICATION</scope>
</reference>
<reference evidence="2" key="2">
    <citation type="submission" date="2025-08" db="UniProtKB">
        <authorList>
            <consortium name="Ensembl"/>
        </authorList>
    </citation>
    <scope>IDENTIFICATION</scope>
</reference>
<proteinExistence type="predicted"/>
<dbReference type="InParanoid" id="H0XUZ6"/>
<name>H0XUZ6_OTOGA</name>
<dbReference type="STRING" id="30611.ENSOGAP00000019938"/>
<evidence type="ECO:0000313" key="2">
    <source>
        <dbReference type="Ensembl" id="ENSOGAP00000019938.1"/>
    </source>
</evidence>
<dbReference type="GO" id="GO:0070822">
    <property type="term" value="C:Sin3-type complex"/>
    <property type="evidence" value="ECO:0007669"/>
    <property type="project" value="TreeGrafter"/>
</dbReference>
<organism evidence="2 3">
    <name type="scientific">Otolemur garnettii</name>
    <name type="common">Small-eared galago</name>
    <name type="synonym">Garnett's greater bushbaby</name>
    <dbReference type="NCBI Taxonomy" id="30611"/>
    <lineage>
        <taxon>Eukaryota</taxon>
        <taxon>Metazoa</taxon>
        <taxon>Chordata</taxon>
        <taxon>Craniata</taxon>
        <taxon>Vertebrata</taxon>
        <taxon>Euteleostomi</taxon>
        <taxon>Mammalia</taxon>
        <taxon>Eutheria</taxon>
        <taxon>Euarchontoglires</taxon>
        <taxon>Primates</taxon>
        <taxon>Strepsirrhini</taxon>
        <taxon>Lorisiformes</taxon>
        <taxon>Galagidae</taxon>
        <taxon>Otolemur</taxon>
    </lineage>
</organism>
<dbReference type="HOGENOM" id="CLU_049492_0_0_1"/>
<evidence type="ECO:0000313" key="3">
    <source>
        <dbReference type="Proteomes" id="UP000005225"/>
    </source>
</evidence>
<dbReference type="Proteomes" id="UP000005225">
    <property type="component" value="Unassembled WGS sequence"/>
</dbReference>
<keyword evidence="3" id="KW-1185">Reference proteome</keyword>
<evidence type="ECO:0000256" key="1">
    <source>
        <dbReference type="SAM" id="MobiDB-lite"/>
    </source>
</evidence>
<dbReference type="PANTHER" id="PTHR13422:SF12">
    <property type="entry name" value="SIN3-HDAC COMPLEX-ASSOCIATED FACTOR"/>
    <property type="match status" value="1"/>
</dbReference>
<feature type="region of interest" description="Disordered" evidence="1">
    <location>
        <begin position="105"/>
        <end position="139"/>
    </location>
</feature>
<reference evidence="3" key="1">
    <citation type="submission" date="2011-03" db="EMBL/GenBank/DDBJ databases">
        <title>Version 3 of the genome sequence of Otolemur garnettii (Bushbaby).</title>
        <authorList>
            <consortium name="The Broad Institute Genome Sequencing Platform"/>
            <person name="Di Palma F."/>
            <person name="Johnson J."/>
            <person name="Lander E.S."/>
            <person name="Lindblad-Toh K."/>
            <person name="Jaffe D.B."/>
            <person name="Gnerre S."/>
            <person name="MacCallum I."/>
            <person name="Przybylski D."/>
            <person name="Ribeiro F.J."/>
            <person name="Burton J.N."/>
            <person name="Walker B.J."/>
            <person name="Sharpe T."/>
            <person name="Hall G."/>
        </authorList>
    </citation>
    <scope>NUCLEOTIDE SEQUENCE [LARGE SCALE GENOMIC DNA]</scope>
</reference>
<sequence length="207" mass="23285">MSPSRKPRMYRSIAGCCVCRAKSSSCRFTDSKRHEKDFQGCFALRETRSGDICNACVQIMKKWRKLPEGSNRTWNHVVDARAGVKMTFTPKRIQTLCEHRTQSKRLGKLRKRRRCATSAQPSGYSNQSGEGADSDTASAYERTPASSFIDPTYWKRQEICCGIIYEGRFGEVLIDTRLFKPCSGNRKAAAAKPEEQGPEAQPGCARD</sequence>
<dbReference type="Pfam" id="PF15396">
    <property type="entry name" value="FAM60A"/>
    <property type="match status" value="1"/>
</dbReference>
<dbReference type="GO" id="GO:0030336">
    <property type="term" value="P:negative regulation of cell migration"/>
    <property type="evidence" value="ECO:0007669"/>
    <property type="project" value="TreeGrafter"/>
</dbReference>
<feature type="compositionally biased region" description="Basic residues" evidence="1">
    <location>
        <begin position="105"/>
        <end position="115"/>
    </location>
</feature>
<dbReference type="AlphaFoldDB" id="H0XUZ6"/>
<dbReference type="InterPro" id="IPR026065">
    <property type="entry name" value="FAM60A"/>
</dbReference>
<evidence type="ECO:0008006" key="4">
    <source>
        <dbReference type="Google" id="ProtNLM"/>
    </source>
</evidence>
<protein>
    <recommendedName>
        <fullName evidence="4">SIN3-HDAC complex associated factor</fullName>
    </recommendedName>
</protein>
<dbReference type="EMBL" id="AAQR03156550">
    <property type="status" value="NOT_ANNOTATED_CDS"/>
    <property type="molecule type" value="Genomic_DNA"/>
</dbReference>